<evidence type="ECO:0000256" key="2">
    <source>
        <dbReference type="ARBA" id="ARBA00022640"/>
    </source>
</evidence>
<name>A0AAW1NUR0_9CHLO</name>
<evidence type="ECO:0000313" key="4">
    <source>
        <dbReference type="EMBL" id="KAK9796640.1"/>
    </source>
</evidence>
<dbReference type="Pfam" id="PF04755">
    <property type="entry name" value="PAP_fibrillin"/>
    <property type="match status" value="1"/>
</dbReference>
<dbReference type="InterPro" id="IPR039633">
    <property type="entry name" value="PAP"/>
</dbReference>
<dbReference type="InterPro" id="IPR006843">
    <property type="entry name" value="PAP/fibrillin_dom"/>
</dbReference>
<evidence type="ECO:0000259" key="3">
    <source>
        <dbReference type="Pfam" id="PF04755"/>
    </source>
</evidence>
<dbReference type="PANTHER" id="PTHR31906">
    <property type="entry name" value="PLASTID-LIPID-ASSOCIATED PROTEIN 4, CHLOROPLASTIC-RELATED"/>
    <property type="match status" value="1"/>
</dbReference>
<dbReference type="AlphaFoldDB" id="A0AAW1NUR0"/>
<dbReference type="Proteomes" id="UP001465755">
    <property type="component" value="Unassembled WGS sequence"/>
</dbReference>
<dbReference type="EMBL" id="JALJOQ010000115">
    <property type="protein sequence ID" value="KAK9796640.1"/>
    <property type="molecule type" value="Genomic_DNA"/>
</dbReference>
<comment type="subcellular location">
    <subcellularLocation>
        <location evidence="1">Plastid</location>
    </subcellularLocation>
</comment>
<reference evidence="4 5" key="1">
    <citation type="journal article" date="2024" name="Nat. Commun.">
        <title>Phylogenomics reveals the evolutionary origins of lichenization in chlorophyte algae.</title>
        <authorList>
            <person name="Puginier C."/>
            <person name="Libourel C."/>
            <person name="Otte J."/>
            <person name="Skaloud P."/>
            <person name="Haon M."/>
            <person name="Grisel S."/>
            <person name="Petersen M."/>
            <person name="Berrin J.G."/>
            <person name="Delaux P.M."/>
            <person name="Dal Grande F."/>
            <person name="Keller J."/>
        </authorList>
    </citation>
    <scope>NUCLEOTIDE SEQUENCE [LARGE SCALE GENOMIC DNA]</scope>
    <source>
        <strain evidence="4 5">SAG 2036</strain>
    </source>
</reference>
<proteinExistence type="predicted"/>
<sequence>MLRQLSAAKPCCHAPPHSVGCAALHTKAPAASATLRNAKRARTGLQTQVPAANSSTDFQPDVEELKAQLLDSFFDVDRGLNLTSEVGAEILELISQLEARNPTAAPNEAPDLLSGTWKLLYTANSELLPLLALAKLPLTRVGDITQVIQASSSTFQNKVLVEGPVSRGSFMVDATFEVRSPTRLQIRFKEGTISAPEIVGTPEFPATASVLGRPIDLTSLRDALEPVNSAALFAFGQLRQVLDQLPDQQFPIPSKSATTWLLNTYLDEDLRISRGDGGSIFVLGKDAATDMVDTLDLNAPLDSVIPDR</sequence>
<protein>
    <recommendedName>
        <fullName evidence="3">Plastid lipid-associated protein/fibrillin conserved domain-containing protein</fullName>
    </recommendedName>
</protein>
<dbReference type="GO" id="GO:0009536">
    <property type="term" value="C:plastid"/>
    <property type="evidence" value="ECO:0007669"/>
    <property type="project" value="UniProtKB-SubCell"/>
</dbReference>
<gene>
    <name evidence="4" type="ORF">WJX73_006945</name>
</gene>
<keyword evidence="5" id="KW-1185">Reference proteome</keyword>
<accession>A0AAW1NUR0</accession>
<evidence type="ECO:0000256" key="1">
    <source>
        <dbReference type="ARBA" id="ARBA00004474"/>
    </source>
</evidence>
<feature type="domain" description="Plastid lipid-associated protein/fibrillin conserved" evidence="3">
    <location>
        <begin position="64"/>
        <end position="283"/>
    </location>
</feature>
<comment type="caution">
    <text evidence="4">The sequence shown here is derived from an EMBL/GenBank/DDBJ whole genome shotgun (WGS) entry which is preliminary data.</text>
</comment>
<evidence type="ECO:0000313" key="5">
    <source>
        <dbReference type="Proteomes" id="UP001465755"/>
    </source>
</evidence>
<organism evidence="4 5">
    <name type="scientific">Symbiochloris irregularis</name>
    <dbReference type="NCBI Taxonomy" id="706552"/>
    <lineage>
        <taxon>Eukaryota</taxon>
        <taxon>Viridiplantae</taxon>
        <taxon>Chlorophyta</taxon>
        <taxon>core chlorophytes</taxon>
        <taxon>Trebouxiophyceae</taxon>
        <taxon>Trebouxiales</taxon>
        <taxon>Trebouxiaceae</taxon>
        <taxon>Symbiochloris</taxon>
    </lineage>
</organism>
<keyword evidence="2" id="KW-0934">Plastid</keyword>